<keyword evidence="2" id="KW-1133">Transmembrane helix</keyword>
<feature type="transmembrane region" description="Helical" evidence="2">
    <location>
        <begin position="21"/>
        <end position="44"/>
    </location>
</feature>
<keyword evidence="2" id="KW-0472">Membrane</keyword>
<organism evidence="3 4">
    <name type="scientific">Parastrongyloides trichosuri</name>
    <name type="common">Possum-specific nematode worm</name>
    <dbReference type="NCBI Taxonomy" id="131310"/>
    <lineage>
        <taxon>Eukaryota</taxon>
        <taxon>Metazoa</taxon>
        <taxon>Ecdysozoa</taxon>
        <taxon>Nematoda</taxon>
        <taxon>Chromadorea</taxon>
        <taxon>Rhabditida</taxon>
        <taxon>Tylenchina</taxon>
        <taxon>Panagrolaimomorpha</taxon>
        <taxon>Strongyloidoidea</taxon>
        <taxon>Strongyloididae</taxon>
        <taxon>Parastrongyloides</taxon>
    </lineage>
</organism>
<accession>A0A0N4ZSU5</accession>
<evidence type="ECO:0000313" key="4">
    <source>
        <dbReference type="WBParaSite" id="PTRK_0001157700.1"/>
    </source>
</evidence>
<dbReference type="Proteomes" id="UP000038045">
    <property type="component" value="Unplaced"/>
</dbReference>
<keyword evidence="3" id="KW-1185">Reference proteome</keyword>
<protein>
    <submittedName>
        <fullName evidence="4">Uncharacterized protein</fullName>
    </submittedName>
</protein>
<dbReference type="AlphaFoldDB" id="A0A0N4ZSU5"/>
<evidence type="ECO:0000256" key="2">
    <source>
        <dbReference type="SAM" id="Phobius"/>
    </source>
</evidence>
<sequence length="145" mass="17077">MTNSIAHMRDFFPITKDWSDAAILILFLLIIGFLIFFLYLFFYFCCTLFNSPSINEDELGQLRRKRNRMKKSFTNSILRRDVIVEMEENVPVRSREIYTCTTYKPVVNTNECVYPSSPETKNMTTLTDTNNYEEKKNSNKNSPII</sequence>
<evidence type="ECO:0000313" key="3">
    <source>
        <dbReference type="Proteomes" id="UP000038045"/>
    </source>
</evidence>
<dbReference type="WBParaSite" id="PTRK_0001157700.1">
    <property type="protein sequence ID" value="PTRK_0001157700.1"/>
    <property type="gene ID" value="PTRK_0001157700"/>
</dbReference>
<reference evidence="4" key="1">
    <citation type="submission" date="2017-02" db="UniProtKB">
        <authorList>
            <consortium name="WormBaseParasite"/>
        </authorList>
    </citation>
    <scope>IDENTIFICATION</scope>
</reference>
<feature type="compositionally biased region" description="Polar residues" evidence="1">
    <location>
        <begin position="118"/>
        <end position="129"/>
    </location>
</feature>
<feature type="region of interest" description="Disordered" evidence="1">
    <location>
        <begin position="118"/>
        <end position="145"/>
    </location>
</feature>
<keyword evidence="2" id="KW-0812">Transmembrane</keyword>
<proteinExistence type="predicted"/>
<evidence type="ECO:0000256" key="1">
    <source>
        <dbReference type="SAM" id="MobiDB-lite"/>
    </source>
</evidence>
<name>A0A0N4ZSU5_PARTI</name>